<protein>
    <submittedName>
        <fullName evidence="3">Uncharacterized protein</fullName>
    </submittedName>
</protein>
<reference evidence="4" key="2">
    <citation type="submission" date="2024-04" db="EMBL/GenBank/DDBJ databases">
        <authorList>
            <person name="Chen Y."/>
            <person name="Shah S."/>
            <person name="Dougan E. K."/>
            <person name="Thang M."/>
            <person name="Chan C."/>
        </authorList>
    </citation>
    <scope>NUCLEOTIDE SEQUENCE [LARGE SCALE GENOMIC DNA]</scope>
</reference>
<evidence type="ECO:0000256" key="1">
    <source>
        <dbReference type="SAM" id="MobiDB-lite"/>
    </source>
</evidence>
<feature type="compositionally biased region" description="Basic and acidic residues" evidence="1">
    <location>
        <begin position="486"/>
        <end position="503"/>
    </location>
</feature>
<feature type="compositionally biased region" description="Polar residues" evidence="1">
    <location>
        <begin position="182"/>
        <end position="191"/>
    </location>
</feature>
<evidence type="ECO:0000313" key="4">
    <source>
        <dbReference type="EMBL" id="CAL1160629.1"/>
    </source>
</evidence>
<dbReference type="EMBL" id="CAMXCT030004001">
    <property type="protein sequence ID" value="CAL4794566.1"/>
    <property type="molecule type" value="Genomic_DNA"/>
</dbReference>
<comment type="caution">
    <text evidence="3">The sequence shown here is derived from an EMBL/GenBank/DDBJ whole genome shotgun (WGS) entry which is preliminary data.</text>
</comment>
<reference evidence="3" key="1">
    <citation type="submission" date="2022-10" db="EMBL/GenBank/DDBJ databases">
        <authorList>
            <person name="Chen Y."/>
            <person name="Dougan E. K."/>
            <person name="Chan C."/>
            <person name="Rhodes N."/>
            <person name="Thang M."/>
        </authorList>
    </citation>
    <scope>NUCLEOTIDE SEQUENCE</scope>
</reference>
<keyword evidence="2" id="KW-0812">Transmembrane</keyword>
<accession>A0A9P1DAS2</accession>
<feature type="region of interest" description="Disordered" evidence="1">
    <location>
        <begin position="123"/>
        <end position="164"/>
    </location>
</feature>
<feature type="compositionally biased region" description="Polar residues" evidence="1">
    <location>
        <begin position="136"/>
        <end position="148"/>
    </location>
</feature>
<name>A0A9P1DAS2_9DINO</name>
<feature type="region of interest" description="Disordered" evidence="1">
    <location>
        <begin position="182"/>
        <end position="224"/>
    </location>
</feature>
<feature type="transmembrane region" description="Helical" evidence="2">
    <location>
        <begin position="353"/>
        <end position="375"/>
    </location>
</feature>
<keyword evidence="2" id="KW-0472">Membrane</keyword>
<sequence length="608" mass="68482">MANKDSFIVYDGSRILLTKSIRRIGQSWGLSLAYFKEFSCPSFDYQTSFGSRIIPTKREALALPVAASLIPLESIVVKKRDPEAEAVAKKATEESREENELERMKRFDDPGKAVIVHYEDEETLDSAPLEHPMENIENTPVENKTLVQEESEKSKGDVLEVDDDTPLESLKVPLSTQIRFRGTSSASSVQQPASLPAGALASSPTSTRSAEGGDEEHVAKKLKGSPAKKLKIGQVKEEMEACIRTVRFGNLEFYTVDEPEVDGEDINSDLFSDSFYHEEPSAIPECLWADGFEKPGEPDRDVDAVAEQVELDRLAKMEVLRAADQPDDMCYLIDEPYMDALATSWSLWTSSGLAVLACIGLAIIAVMMLALFFLFKMRREVKELKENLQVLRAEEIHGINCSMSHIDEEINTLAGRMLFQRNLAEVAKLNGVSAANRAETRTEEAFQMFFRLWEGLINLGGYINSFEEPMDEHERRGLFLRNSDLRDEDRRSRRDSPVSRDFEVENLDEADDTQYGAPRTSPEPEPHTVLNENLPPGYEPDNETQLPINPEEEMQGYADRLDQEIRDLREVQDEAAGVGDEVEAERVGQMINNLEGLLFHLPRPTRLR</sequence>
<keyword evidence="2" id="KW-1133">Transmembrane helix</keyword>
<dbReference type="Proteomes" id="UP001152797">
    <property type="component" value="Unassembled WGS sequence"/>
</dbReference>
<evidence type="ECO:0000256" key="2">
    <source>
        <dbReference type="SAM" id="Phobius"/>
    </source>
</evidence>
<proteinExistence type="predicted"/>
<organism evidence="3">
    <name type="scientific">Cladocopium goreaui</name>
    <dbReference type="NCBI Taxonomy" id="2562237"/>
    <lineage>
        <taxon>Eukaryota</taxon>
        <taxon>Sar</taxon>
        <taxon>Alveolata</taxon>
        <taxon>Dinophyceae</taxon>
        <taxon>Suessiales</taxon>
        <taxon>Symbiodiniaceae</taxon>
        <taxon>Cladocopium</taxon>
    </lineage>
</organism>
<evidence type="ECO:0000313" key="3">
    <source>
        <dbReference type="EMBL" id="CAI4007254.1"/>
    </source>
</evidence>
<dbReference type="EMBL" id="CAMXCT020004001">
    <property type="protein sequence ID" value="CAL1160629.1"/>
    <property type="molecule type" value="Genomic_DNA"/>
</dbReference>
<gene>
    <name evidence="3" type="ORF">C1SCF055_LOCUS32819</name>
</gene>
<feature type="compositionally biased region" description="Low complexity" evidence="1">
    <location>
        <begin position="192"/>
        <end position="207"/>
    </location>
</feature>
<dbReference type="EMBL" id="CAMXCT010004001">
    <property type="protein sequence ID" value="CAI4007254.1"/>
    <property type="molecule type" value="Genomic_DNA"/>
</dbReference>
<keyword evidence="5" id="KW-1185">Reference proteome</keyword>
<dbReference type="AlphaFoldDB" id="A0A9P1DAS2"/>
<evidence type="ECO:0000313" key="5">
    <source>
        <dbReference type="Proteomes" id="UP001152797"/>
    </source>
</evidence>
<feature type="region of interest" description="Disordered" evidence="1">
    <location>
        <begin position="486"/>
        <end position="546"/>
    </location>
</feature>